<dbReference type="SMART" id="SM00360">
    <property type="entry name" value="RRM"/>
    <property type="match status" value="1"/>
</dbReference>
<reference evidence="11 12" key="1">
    <citation type="journal article" date="2021" name="Commun. Biol.">
        <title>The genome of Shorea leprosula (Dipterocarpaceae) highlights the ecological relevance of drought in aseasonal tropical rainforests.</title>
        <authorList>
            <person name="Ng K.K.S."/>
            <person name="Kobayashi M.J."/>
            <person name="Fawcett J.A."/>
            <person name="Hatakeyama M."/>
            <person name="Paape T."/>
            <person name="Ng C.H."/>
            <person name="Ang C.C."/>
            <person name="Tnah L.H."/>
            <person name="Lee C.T."/>
            <person name="Nishiyama T."/>
            <person name="Sese J."/>
            <person name="O'Brien M.J."/>
            <person name="Copetti D."/>
            <person name="Mohd Noor M.I."/>
            <person name="Ong R.C."/>
            <person name="Putra M."/>
            <person name="Sireger I.Z."/>
            <person name="Indrioko S."/>
            <person name="Kosugi Y."/>
            <person name="Izuno A."/>
            <person name="Isagi Y."/>
            <person name="Lee S.L."/>
            <person name="Shimizu K.K."/>
        </authorList>
    </citation>
    <scope>NUCLEOTIDE SEQUENCE [LARGE SCALE GENOMIC DNA]</scope>
    <source>
        <strain evidence="11">214</strain>
    </source>
</reference>
<proteinExistence type="predicted"/>
<dbReference type="AlphaFoldDB" id="A0AAV5M771"/>
<feature type="domain" description="XRRM" evidence="10">
    <location>
        <begin position="296"/>
        <end position="427"/>
    </location>
</feature>
<comment type="caution">
    <text evidence="11">The sequence shown here is derived from an EMBL/GenBank/DDBJ whole genome shotgun (WGS) entry which is preliminary data.</text>
</comment>
<feature type="compositionally biased region" description="Polar residues" evidence="7">
    <location>
        <begin position="210"/>
        <end position="221"/>
    </location>
</feature>
<evidence type="ECO:0000313" key="11">
    <source>
        <dbReference type="EMBL" id="GKV44844.1"/>
    </source>
</evidence>
<dbReference type="GO" id="GO:0003729">
    <property type="term" value="F:mRNA binding"/>
    <property type="evidence" value="ECO:0007669"/>
    <property type="project" value="TreeGrafter"/>
</dbReference>
<gene>
    <name evidence="11" type="ORF">SLEP1_g51992</name>
</gene>
<dbReference type="EMBL" id="BPVZ01000187">
    <property type="protein sequence ID" value="GKV44844.1"/>
    <property type="molecule type" value="Genomic_DNA"/>
</dbReference>
<dbReference type="GO" id="GO:0005654">
    <property type="term" value="C:nucleoplasm"/>
    <property type="evidence" value="ECO:0007669"/>
    <property type="project" value="UniProtKB-SubCell"/>
</dbReference>
<evidence type="ECO:0000256" key="4">
    <source>
        <dbReference type="ARBA" id="ARBA00023242"/>
    </source>
</evidence>
<dbReference type="PROSITE" id="PS50961">
    <property type="entry name" value="HTH_LA"/>
    <property type="match status" value="1"/>
</dbReference>
<dbReference type="PROSITE" id="PS50102">
    <property type="entry name" value="RRM"/>
    <property type="match status" value="1"/>
</dbReference>
<evidence type="ECO:0000256" key="5">
    <source>
        <dbReference type="ARBA" id="ARBA00057261"/>
    </source>
</evidence>
<name>A0AAV5M771_9ROSI</name>
<feature type="region of interest" description="Disordered" evidence="7">
    <location>
        <begin position="390"/>
        <end position="442"/>
    </location>
</feature>
<feature type="domain" description="HTH La-type RNA-binding" evidence="9">
    <location>
        <begin position="4"/>
        <end position="109"/>
    </location>
</feature>
<dbReference type="InterPro" id="IPR006630">
    <property type="entry name" value="La_HTH"/>
</dbReference>
<evidence type="ECO:0000256" key="3">
    <source>
        <dbReference type="ARBA" id="ARBA00022884"/>
    </source>
</evidence>
<evidence type="ECO:0000259" key="9">
    <source>
        <dbReference type="PROSITE" id="PS50961"/>
    </source>
</evidence>
<dbReference type="PROSITE" id="PS51939">
    <property type="entry name" value="XRRM"/>
    <property type="match status" value="1"/>
</dbReference>
<dbReference type="InterPro" id="IPR035979">
    <property type="entry name" value="RBD_domain_sf"/>
</dbReference>
<evidence type="ECO:0000259" key="10">
    <source>
        <dbReference type="PROSITE" id="PS51939"/>
    </source>
</evidence>
<dbReference type="PRINTS" id="PR00302">
    <property type="entry name" value="LUPUSLA"/>
</dbReference>
<feature type="compositionally biased region" description="Basic and acidic residues" evidence="7">
    <location>
        <begin position="397"/>
        <end position="406"/>
    </location>
</feature>
<dbReference type="InterPro" id="IPR000504">
    <property type="entry name" value="RRM_dom"/>
</dbReference>
<feature type="compositionally biased region" description="Basic and acidic residues" evidence="7">
    <location>
        <begin position="193"/>
        <end position="209"/>
    </location>
</feature>
<dbReference type="CDD" id="cd12291">
    <property type="entry name" value="RRM1_La"/>
    <property type="match status" value="1"/>
</dbReference>
<keyword evidence="4" id="KW-0539">Nucleus</keyword>
<dbReference type="GO" id="GO:0005730">
    <property type="term" value="C:nucleolus"/>
    <property type="evidence" value="ECO:0007669"/>
    <property type="project" value="UniProtKB-SubCell"/>
</dbReference>
<dbReference type="InterPro" id="IPR036390">
    <property type="entry name" value="WH_DNA-bd_sf"/>
</dbReference>
<keyword evidence="12" id="KW-1185">Reference proteome</keyword>
<organism evidence="11 12">
    <name type="scientific">Rubroshorea leprosula</name>
    <dbReference type="NCBI Taxonomy" id="152421"/>
    <lineage>
        <taxon>Eukaryota</taxon>
        <taxon>Viridiplantae</taxon>
        <taxon>Streptophyta</taxon>
        <taxon>Embryophyta</taxon>
        <taxon>Tracheophyta</taxon>
        <taxon>Spermatophyta</taxon>
        <taxon>Magnoliopsida</taxon>
        <taxon>eudicotyledons</taxon>
        <taxon>Gunneridae</taxon>
        <taxon>Pentapetalae</taxon>
        <taxon>rosids</taxon>
        <taxon>malvids</taxon>
        <taxon>Malvales</taxon>
        <taxon>Dipterocarpaceae</taxon>
        <taxon>Rubroshorea</taxon>
    </lineage>
</organism>
<evidence type="ECO:0000256" key="6">
    <source>
        <dbReference type="PROSITE-ProRule" id="PRU00332"/>
    </source>
</evidence>
<dbReference type="InterPro" id="IPR012677">
    <property type="entry name" value="Nucleotide-bd_a/b_plait_sf"/>
</dbReference>
<dbReference type="PANTHER" id="PTHR22792:SF140">
    <property type="entry name" value="ACHILLES, ISOFORM A"/>
    <property type="match status" value="1"/>
</dbReference>
<evidence type="ECO:0000256" key="2">
    <source>
        <dbReference type="ARBA" id="ARBA00004642"/>
    </source>
</evidence>
<dbReference type="SUPFAM" id="SSF54928">
    <property type="entry name" value="RNA-binding domain, RBD"/>
    <property type="match status" value="2"/>
</dbReference>
<dbReference type="Proteomes" id="UP001054252">
    <property type="component" value="Unassembled WGS sequence"/>
</dbReference>
<comment type="subcellular location">
    <subcellularLocation>
        <location evidence="1">Nucleus</location>
        <location evidence="1">Nucleolus</location>
    </subcellularLocation>
    <subcellularLocation>
        <location evidence="2">Nucleus</location>
        <location evidence="2">Nucleoplasm</location>
    </subcellularLocation>
</comment>
<feature type="compositionally biased region" description="Basic and acidic residues" evidence="7">
    <location>
        <begin position="250"/>
        <end position="303"/>
    </location>
</feature>
<feature type="region of interest" description="Disordered" evidence="7">
    <location>
        <begin position="239"/>
        <end position="312"/>
    </location>
</feature>
<feature type="compositionally biased region" description="Basic residues" evidence="7">
    <location>
        <begin position="407"/>
        <end position="423"/>
    </location>
</feature>
<keyword evidence="3 6" id="KW-0694">RNA-binding</keyword>
<dbReference type="Pfam" id="PF08777">
    <property type="entry name" value="RRM_3"/>
    <property type="match status" value="1"/>
</dbReference>
<dbReference type="Gene3D" id="1.10.10.10">
    <property type="entry name" value="Winged helix-like DNA-binding domain superfamily/Winged helix DNA-binding domain"/>
    <property type="match status" value="1"/>
</dbReference>
<dbReference type="Pfam" id="PF05383">
    <property type="entry name" value="La"/>
    <property type="match status" value="1"/>
</dbReference>
<evidence type="ECO:0008006" key="13">
    <source>
        <dbReference type="Google" id="ProtNLM"/>
    </source>
</evidence>
<dbReference type="SUPFAM" id="SSF46785">
    <property type="entry name" value="Winged helix' DNA-binding domain"/>
    <property type="match status" value="1"/>
</dbReference>
<evidence type="ECO:0000259" key="8">
    <source>
        <dbReference type="PROSITE" id="PS50102"/>
    </source>
</evidence>
<dbReference type="CDD" id="cd08030">
    <property type="entry name" value="LA_like_plant"/>
    <property type="match status" value="1"/>
</dbReference>
<dbReference type="SMART" id="SM00715">
    <property type="entry name" value="LA"/>
    <property type="match status" value="1"/>
</dbReference>
<evidence type="ECO:0000313" key="12">
    <source>
        <dbReference type="Proteomes" id="UP001054252"/>
    </source>
</evidence>
<dbReference type="InterPro" id="IPR045180">
    <property type="entry name" value="La_dom_prot"/>
</dbReference>
<dbReference type="Pfam" id="PF00076">
    <property type="entry name" value="RRM_1"/>
    <property type="match status" value="1"/>
</dbReference>
<protein>
    <recommendedName>
        <fullName evidence="13">La protein 1</fullName>
    </recommendedName>
</protein>
<comment type="function">
    <text evidence="5">Binds to the 3' poly(U) terminus of nascent RNA polymerase III transcripts, protecting them from exonuclease digestion and facilitating their folding and maturation.</text>
</comment>
<accession>A0AAV5M771</accession>
<dbReference type="FunFam" id="1.10.10.10:FF:000795">
    <property type="entry name" value="La protein 2"/>
    <property type="match status" value="1"/>
</dbReference>
<dbReference type="InterPro" id="IPR014886">
    <property type="entry name" value="La_xRRM"/>
</dbReference>
<dbReference type="GO" id="GO:1990904">
    <property type="term" value="C:ribonucleoprotein complex"/>
    <property type="evidence" value="ECO:0007669"/>
    <property type="project" value="UniProtKB-UniRule"/>
</dbReference>
<feature type="region of interest" description="Disordered" evidence="7">
    <location>
        <begin position="193"/>
        <end position="223"/>
    </location>
</feature>
<dbReference type="InterPro" id="IPR036388">
    <property type="entry name" value="WH-like_DNA-bd_sf"/>
</dbReference>
<evidence type="ECO:0000256" key="1">
    <source>
        <dbReference type="ARBA" id="ARBA00004604"/>
    </source>
</evidence>
<evidence type="ECO:0000256" key="7">
    <source>
        <dbReference type="SAM" id="MobiDB-lite"/>
    </source>
</evidence>
<sequence>MAASSLDQETAKAVLRQVEFYFSDSNIPRDNFLKTKMSESEDGMVSLALICSFSKMREHLKLGAVKPEEVSEDTVKAVAETLKASSSLKVSEDGKKVGRSAELLKPEELIEQLDVRTIAASPFEYDVKREALESFFGQYGKVNSVRLPRHVADKRLFCGTALVEFSAEEDAQKTLEQSLVYAGVTLELKPKKDFDEGREKEAEEFEKSHPSSNRKNNTNGEANYPKGLLVAFTLKNISAVDSSDPNGSDKPAKDDATEGSEQKLLENDSDKDKEVDEKNESPEMDAKDGDKSSESPAEKDESLGGKPPSAYKNDMNVVLREDLKDVFQKFGTVKFVDFKIGEDSGYIRFEAPEGSQKARAVAVLAKEGGLVVKNFIAILEPVTGDAERDYWGQIRGNQERHRESKGNRGRGGKHHRGGKHARRRENDSPAGRPNKAQKVAAA</sequence>
<dbReference type="PANTHER" id="PTHR22792">
    <property type="entry name" value="LUPUS LA PROTEIN-RELATED"/>
    <property type="match status" value="1"/>
</dbReference>
<dbReference type="InterPro" id="IPR002344">
    <property type="entry name" value="Lupus_La"/>
</dbReference>
<feature type="domain" description="RRM" evidence="8">
    <location>
        <begin position="116"/>
        <end position="207"/>
    </location>
</feature>
<dbReference type="GO" id="GO:0006396">
    <property type="term" value="P:RNA processing"/>
    <property type="evidence" value="ECO:0007669"/>
    <property type="project" value="InterPro"/>
</dbReference>
<dbReference type="Gene3D" id="3.30.70.330">
    <property type="match status" value="2"/>
</dbReference>